<reference evidence="3 4" key="1">
    <citation type="submission" date="2014-12" db="EMBL/GenBank/DDBJ databases">
        <title>Draft genome sequence of Paenibacillus kamchatkensis strain B-2647.</title>
        <authorList>
            <person name="Karlyshev A.V."/>
            <person name="Kudryashova E.B."/>
        </authorList>
    </citation>
    <scope>NUCLEOTIDE SEQUENCE [LARGE SCALE GENOMIC DNA]</scope>
    <source>
        <strain evidence="3 4">VKM B-2647</strain>
    </source>
</reference>
<feature type="region of interest" description="Disordered" evidence="1">
    <location>
        <begin position="95"/>
        <end position="114"/>
    </location>
</feature>
<dbReference type="Pfam" id="PF07833">
    <property type="entry name" value="Cu_amine_oxidN1"/>
    <property type="match status" value="2"/>
</dbReference>
<evidence type="ECO:0000313" key="3">
    <source>
        <dbReference type="EMBL" id="KIL38492.1"/>
    </source>
</evidence>
<dbReference type="InterPro" id="IPR036582">
    <property type="entry name" value="Mao_N_sf"/>
</dbReference>
<dbReference type="RefSeq" id="WP_041051059.1">
    <property type="nucleotide sequence ID" value="NZ_JXAK01000059.1"/>
</dbReference>
<gene>
    <name evidence="3" type="ORF">SD70_25970</name>
</gene>
<protein>
    <recommendedName>
        <fullName evidence="2">Copper amine oxidase-like N-terminal domain-containing protein</fullName>
    </recommendedName>
</protein>
<feature type="domain" description="Copper amine oxidase-like N-terminal" evidence="2">
    <location>
        <begin position="39"/>
        <end position="84"/>
    </location>
</feature>
<name>A0ABR5ABX5_9BACL</name>
<dbReference type="Proteomes" id="UP000031967">
    <property type="component" value="Unassembled WGS sequence"/>
</dbReference>
<evidence type="ECO:0000256" key="1">
    <source>
        <dbReference type="SAM" id="MobiDB-lite"/>
    </source>
</evidence>
<keyword evidence="4" id="KW-1185">Reference proteome</keyword>
<dbReference type="InterPro" id="IPR012854">
    <property type="entry name" value="Cu_amine_oxidase-like_N"/>
</dbReference>
<proteinExistence type="predicted"/>
<sequence length="367" mass="39595">MKKLIIGIIIGISITATSSVFADSVKEYILTKIDYPILVKGKEYTNADLPALNYQGNTYVPLKAVGDVLGAAVTWNEQLKRVEIGEVAVSPVNGASGASGQGTSSAVIQTPTESKPVQSNVPQIAKNLIFVNNQQVTPEVLYKQGNEFLAPIRLLSESLGVTATWNDSTKQITFKSDKDVLVLTIGLSTAVFNGNTLSMPLPLQIKDGSTLAPMRFVIETFGGAISVDDATGKINIKAVLSTNGSDTNASDIEKRLNINYSKFKEDFSIGKKELSVSNIVTTQVKYTGSLDQNSFSKYWSDLGNLKDEYLKKYAAEVQALNPQYPLSIGFVYGASSSFLASGYVESNNVVINMYVAPNPFPSSDQLK</sequence>
<dbReference type="SUPFAM" id="SSF55383">
    <property type="entry name" value="Copper amine oxidase, domain N"/>
    <property type="match status" value="2"/>
</dbReference>
<accession>A0ABR5ABX5</accession>
<evidence type="ECO:0000259" key="2">
    <source>
        <dbReference type="Pfam" id="PF07833"/>
    </source>
</evidence>
<dbReference type="EMBL" id="JXAK01000059">
    <property type="protein sequence ID" value="KIL38492.1"/>
    <property type="molecule type" value="Genomic_DNA"/>
</dbReference>
<comment type="caution">
    <text evidence="3">The sequence shown here is derived from an EMBL/GenBank/DDBJ whole genome shotgun (WGS) entry which is preliminary data.</text>
</comment>
<evidence type="ECO:0000313" key="4">
    <source>
        <dbReference type="Proteomes" id="UP000031967"/>
    </source>
</evidence>
<organism evidence="3 4">
    <name type="scientific">Gordoniibacillus kamchatkensis</name>
    <dbReference type="NCBI Taxonomy" id="1590651"/>
    <lineage>
        <taxon>Bacteria</taxon>
        <taxon>Bacillati</taxon>
        <taxon>Bacillota</taxon>
        <taxon>Bacilli</taxon>
        <taxon>Bacillales</taxon>
        <taxon>Paenibacillaceae</taxon>
        <taxon>Gordoniibacillus</taxon>
    </lineage>
</organism>
<feature type="compositionally biased region" description="Low complexity" evidence="1">
    <location>
        <begin position="95"/>
        <end position="106"/>
    </location>
</feature>
<dbReference type="Gene3D" id="3.30.457.10">
    <property type="entry name" value="Copper amine oxidase-like, N-terminal domain"/>
    <property type="match status" value="1"/>
</dbReference>
<feature type="domain" description="Copper amine oxidase-like N-terminal" evidence="2">
    <location>
        <begin position="131"/>
        <end position="236"/>
    </location>
</feature>